<dbReference type="EMBL" id="CM042030">
    <property type="protein sequence ID" value="KAI3787213.1"/>
    <property type="molecule type" value="Genomic_DNA"/>
</dbReference>
<evidence type="ECO:0000313" key="2">
    <source>
        <dbReference type="Proteomes" id="UP001056120"/>
    </source>
</evidence>
<sequence length="188" mass="21302">MAIVSFTTIEKTNHNSYKFGFTLSPSNYRYWKTMIKPFLITNGLYVYIDGSLSCPPKTIVVFVSSSEKDSAPSITQQLNPDYSTWASNDAHVRMLLLAYAPHTSSREYTLKTQLLKMSMQSNETSAAYITRAQEYNDALANIGAAMPEKDMIPSFMLLPKPSRLHPLVPQPRRAVFNSHLKQYSHIND</sequence>
<dbReference type="Proteomes" id="UP001056120">
    <property type="component" value="Linkage Group LG13"/>
</dbReference>
<organism evidence="1 2">
    <name type="scientific">Smallanthus sonchifolius</name>
    <dbReference type="NCBI Taxonomy" id="185202"/>
    <lineage>
        <taxon>Eukaryota</taxon>
        <taxon>Viridiplantae</taxon>
        <taxon>Streptophyta</taxon>
        <taxon>Embryophyta</taxon>
        <taxon>Tracheophyta</taxon>
        <taxon>Spermatophyta</taxon>
        <taxon>Magnoliopsida</taxon>
        <taxon>eudicotyledons</taxon>
        <taxon>Gunneridae</taxon>
        <taxon>Pentapetalae</taxon>
        <taxon>asterids</taxon>
        <taxon>campanulids</taxon>
        <taxon>Asterales</taxon>
        <taxon>Asteraceae</taxon>
        <taxon>Asteroideae</taxon>
        <taxon>Heliantheae alliance</taxon>
        <taxon>Millerieae</taxon>
        <taxon>Smallanthus</taxon>
    </lineage>
</organism>
<keyword evidence="2" id="KW-1185">Reference proteome</keyword>
<name>A0ACB9GVM2_9ASTR</name>
<protein>
    <submittedName>
        <fullName evidence="1">Uncharacterized protein</fullName>
    </submittedName>
</protein>
<comment type="caution">
    <text evidence="1">The sequence shown here is derived from an EMBL/GenBank/DDBJ whole genome shotgun (WGS) entry which is preliminary data.</text>
</comment>
<gene>
    <name evidence="1" type="ORF">L1987_41537</name>
</gene>
<evidence type="ECO:0000313" key="1">
    <source>
        <dbReference type="EMBL" id="KAI3787213.1"/>
    </source>
</evidence>
<proteinExistence type="predicted"/>
<reference evidence="1 2" key="2">
    <citation type="journal article" date="2022" name="Mol. Ecol. Resour.">
        <title>The genomes of chicory, endive, great burdock and yacon provide insights into Asteraceae paleo-polyploidization history and plant inulin production.</title>
        <authorList>
            <person name="Fan W."/>
            <person name="Wang S."/>
            <person name="Wang H."/>
            <person name="Wang A."/>
            <person name="Jiang F."/>
            <person name="Liu H."/>
            <person name="Zhao H."/>
            <person name="Xu D."/>
            <person name="Zhang Y."/>
        </authorList>
    </citation>
    <scope>NUCLEOTIDE SEQUENCE [LARGE SCALE GENOMIC DNA]</scope>
    <source>
        <strain evidence="2">cv. Yunnan</strain>
        <tissue evidence="1">Leaves</tissue>
    </source>
</reference>
<reference evidence="2" key="1">
    <citation type="journal article" date="2022" name="Mol. Ecol. Resour.">
        <title>The genomes of chicory, endive, great burdock and yacon provide insights into Asteraceae palaeo-polyploidization history and plant inulin production.</title>
        <authorList>
            <person name="Fan W."/>
            <person name="Wang S."/>
            <person name="Wang H."/>
            <person name="Wang A."/>
            <person name="Jiang F."/>
            <person name="Liu H."/>
            <person name="Zhao H."/>
            <person name="Xu D."/>
            <person name="Zhang Y."/>
        </authorList>
    </citation>
    <scope>NUCLEOTIDE SEQUENCE [LARGE SCALE GENOMIC DNA]</scope>
    <source>
        <strain evidence="2">cv. Yunnan</strain>
    </source>
</reference>
<accession>A0ACB9GVM2</accession>